<evidence type="ECO:0000313" key="2">
    <source>
        <dbReference type="Proteomes" id="UP000814033"/>
    </source>
</evidence>
<organism evidence="1 2">
    <name type="scientific">Auriscalpium vulgare</name>
    <dbReference type="NCBI Taxonomy" id="40419"/>
    <lineage>
        <taxon>Eukaryota</taxon>
        <taxon>Fungi</taxon>
        <taxon>Dikarya</taxon>
        <taxon>Basidiomycota</taxon>
        <taxon>Agaricomycotina</taxon>
        <taxon>Agaricomycetes</taxon>
        <taxon>Russulales</taxon>
        <taxon>Auriscalpiaceae</taxon>
        <taxon>Auriscalpium</taxon>
    </lineage>
</organism>
<gene>
    <name evidence="1" type="ORF">FA95DRAFT_1559244</name>
</gene>
<comment type="caution">
    <text evidence="1">The sequence shown here is derived from an EMBL/GenBank/DDBJ whole genome shotgun (WGS) entry which is preliminary data.</text>
</comment>
<reference evidence="1" key="2">
    <citation type="journal article" date="2022" name="New Phytol.">
        <title>Evolutionary transition to the ectomycorrhizal habit in the genomes of a hyperdiverse lineage of mushroom-forming fungi.</title>
        <authorList>
            <person name="Looney B."/>
            <person name="Miyauchi S."/>
            <person name="Morin E."/>
            <person name="Drula E."/>
            <person name="Courty P.E."/>
            <person name="Kohler A."/>
            <person name="Kuo A."/>
            <person name="LaButti K."/>
            <person name="Pangilinan J."/>
            <person name="Lipzen A."/>
            <person name="Riley R."/>
            <person name="Andreopoulos W."/>
            <person name="He G."/>
            <person name="Johnson J."/>
            <person name="Nolan M."/>
            <person name="Tritt A."/>
            <person name="Barry K.W."/>
            <person name="Grigoriev I.V."/>
            <person name="Nagy L.G."/>
            <person name="Hibbett D."/>
            <person name="Henrissat B."/>
            <person name="Matheny P.B."/>
            <person name="Labbe J."/>
            <person name="Martin F.M."/>
        </authorList>
    </citation>
    <scope>NUCLEOTIDE SEQUENCE</scope>
    <source>
        <strain evidence="1">FP105234-sp</strain>
    </source>
</reference>
<keyword evidence="2" id="KW-1185">Reference proteome</keyword>
<reference evidence="1" key="1">
    <citation type="submission" date="2021-02" db="EMBL/GenBank/DDBJ databases">
        <authorList>
            <consortium name="DOE Joint Genome Institute"/>
            <person name="Ahrendt S."/>
            <person name="Looney B.P."/>
            <person name="Miyauchi S."/>
            <person name="Morin E."/>
            <person name="Drula E."/>
            <person name="Courty P.E."/>
            <person name="Chicoki N."/>
            <person name="Fauchery L."/>
            <person name="Kohler A."/>
            <person name="Kuo A."/>
            <person name="Labutti K."/>
            <person name="Pangilinan J."/>
            <person name="Lipzen A."/>
            <person name="Riley R."/>
            <person name="Andreopoulos W."/>
            <person name="He G."/>
            <person name="Johnson J."/>
            <person name="Barry K.W."/>
            <person name="Grigoriev I.V."/>
            <person name="Nagy L."/>
            <person name="Hibbett D."/>
            <person name="Henrissat B."/>
            <person name="Matheny P.B."/>
            <person name="Labbe J."/>
            <person name="Martin F."/>
        </authorList>
    </citation>
    <scope>NUCLEOTIDE SEQUENCE</scope>
    <source>
        <strain evidence="1">FP105234-sp</strain>
    </source>
</reference>
<protein>
    <submittedName>
        <fullName evidence="1">MBOAT-domain-containing protein</fullName>
    </submittedName>
</protein>
<evidence type="ECO:0000313" key="1">
    <source>
        <dbReference type="EMBL" id="KAI0047280.1"/>
    </source>
</evidence>
<dbReference type="Proteomes" id="UP000814033">
    <property type="component" value="Unassembled WGS sequence"/>
</dbReference>
<accession>A0ACB8RUJ6</accession>
<name>A0ACB8RUJ6_9AGAM</name>
<proteinExistence type="predicted"/>
<dbReference type="EMBL" id="MU275907">
    <property type="protein sequence ID" value="KAI0047280.1"/>
    <property type="molecule type" value="Genomic_DNA"/>
</dbReference>
<sequence length="576" mass="63973">MHGVVETGGDPVGIIPKGSQYCTCRAHWFPLSIHPAMDSLLVPLANASGASLDQIKLIACLLVSYPLGSLFIRIPSSQPALKHAFNLAIAFFYFIPVLNLRGAFLQLLGDVLATYFIAANVRGPNMPWIVFGVLMGHLTINHIIRALFAMGYETFDITGPQMVLVMKLTTFAWNVWDGRRPQEDLDKWQIRMRVVKYPSILEFLGYAFYFPGVLVGPYLEYAAYMSLIDETLFQISEPPSGVERRRAIPDGRKRVAYRKLAFGLFYLGLFAGLGPSFNYGVTLSDWFQAKSLTYRILYLQICGPLERAKYYALWTLTEGSSILTGLGFTGYSPSGQSLWEGAANVNVSLIENAPNFKVLLDSWNMKTNIWLRECVYKRVTPKGKKPGFKSSMITFATSAFWHGIALGYYLTFLFGGFMQTAGRLCRSSLRPLLLPVSPTPSMQQSSTAANGVPEKKMRPTEPPRTTLKQAYDIAGTVVTVSLTNYATLPFMLSTWSSSIASWTSLGWYGHWMLAVCFLFFYGGGRAWLKGVQARRVQRATGVAVPLTRSNSSADVQSAHVVPPFDSAISEVQKSLK</sequence>